<sequence length="77" mass="8498">MNIAPSILINGPGFSLREVKSVSEALEFLEEWPKNARSPFWYLARNALDGALTGSMPTDHARDAFEAFCKESGILLV</sequence>
<dbReference type="RefSeq" id="WP_115731562.1">
    <property type="nucleotide sequence ID" value="NZ_BAAAVY010000002.1"/>
</dbReference>
<dbReference type="InterPro" id="IPR010385">
    <property type="entry name" value="DUF982"/>
</dbReference>
<evidence type="ECO:0000313" key="1">
    <source>
        <dbReference type="EMBL" id="SUU89387.1"/>
    </source>
</evidence>
<name>A0A380WK77_AMIAI</name>
<dbReference type="Pfam" id="PF06169">
    <property type="entry name" value="DUF982"/>
    <property type="match status" value="1"/>
</dbReference>
<dbReference type="OrthoDB" id="8083284at2"/>
<gene>
    <name evidence="1" type="ORF">NCTC10684_02626</name>
</gene>
<evidence type="ECO:0000313" key="2">
    <source>
        <dbReference type="Proteomes" id="UP000254701"/>
    </source>
</evidence>
<dbReference type="Gene3D" id="6.10.250.730">
    <property type="match status" value="1"/>
</dbReference>
<dbReference type="Proteomes" id="UP000254701">
    <property type="component" value="Unassembled WGS sequence"/>
</dbReference>
<reference evidence="1 2" key="1">
    <citation type="submission" date="2018-06" db="EMBL/GenBank/DDBJ databases">
        <authorList>
            <consortium name="Pathogen Informatics"/>
            <person name="Doyle S."/>
        </authorList>
    </citation>
    <scope>NUCLEOTIDE SEQUENCE [LARGE SCALE GENOMIC DNA]</scope>
    <source>
        <strain evidence="1 2">NCTC10684</strain>
    </source>
</reference>
<dbReference type="EMBL" id="UFSM01000001">
    <property type="protein sequence ID" value="SUU89387.1"/>
    <property type="molecule type" value="Genomic_DNA"/>
</dbReference>
<organism evidence="1 2">
    <name type="scientific">Aminobacter aminovorans</name>
    <name type="common">Chelatobacter heintzii</name>
    <dbReference type="NCBI Taxonomy" id="83263"/>
    <lineage>
        <taxon>Bacteria</taxon>
        <taxon>Pseudomonadati</taxon>
        <taxon>Pseudomonadota</taxon>
        <taxon>Alphaproteobacteria</taxon>
        <taxon>Hyphomicrobiales</taxon>
        <taxon>Phyllobacteriaceae</taxon>
        <taxon>Aminobacter</taxon>
    </lineage>
</organism>
<dbReference type="AlphaFoldDB" id="A0A380WK77"/>
<protein>
    <submittedName>
        <fullName evidence="1">Protein of uncharacterized function (DUF982)</fullName>
    </submittedName>
</protein>
<accession>A0A380WK77</accession>
<proteinExistence type="predicted"/>